<protein>
    <submittedName>
        <fullName evidence="1">Uncharacterized protein</fullName>
    </submittedName>
</protein>
<dbReference type="EMBL" id="SRYA01000089">
    <property type="protein sequence ID" value="TGY89467.1"/>
    <property type="molecule type" value="Genomic_DNA"/>
</dbReference>
<organism evidence="1 2">
    <name type="scientific">Petralouisia muris</name>
    <dbReference type="NCBI Taxonomy" id="3032872"/>
    <lineage>
        <taxon>Bacteria</taxon>
        <taxon>Bacillati</taxon>
        <taxon>Bacillota</taxon>
        <taxon>Clostridia</taxon>
        <taxon>Lachnospirales</taxon>
        <taxon>Lachnospiraceae</taxon>
        <taxon>Petralouisia</taxon>
    </lineage>
</organism>
<dbReference type="Proteomes" id="UP000304953">
    <property type="component" value="Unassembled WGS sequence"/>
</dbReference>
<proteinExistence type="predicted"/>
<evidence type="ECO:0000313" key="1">
    <source>
        <dbReference type="EMBL" id="TGY89467.1"/>
    </source>
</evidence>
<comment type="caution">
    <text evidence="1">The sequence shown here is derived from an EMBL/GenBank/DDBJ whole genome shotgun (WGS) entry which is preliminary data.</text>
</comment>
<sequence length="257" mass="29980">MQKEIVSFSETDDNDFDNELLDALEMERSAIQEGLLGFMTALPTTPEFITYEAVYFPKNHFIRQENMATEEYLSYFFPFDELDFVKRGVESRWNVSDTSMIALTMAMGSQPQAVTMSFQREYAESYEWLLKEFTDWAFTFVSAFLYYQDMDKLDDMQKDLYRQGMAAFGGIAPTYHIELLEKPTIVWDFHSLLLAIQMMFSFMLTDENSSLKVCKHCGKVFLASRPNTIFCSGQCKNQYNVYKSRAKGRKEDLTDEQ</sequence>
<evidence type="ECO:0000313" key="2">
    <source>
        <dbReference type="Proteomes" id="UP000304953"/>
    </source>
</evidence>
<accession>A0AC61RNZ0</accession>
<gene>
    <name evidence="1" type="ORF">E5329_24880</name>
</gene>
<name>A0AC61RNZ0_9FIRM</name>
<keyword evidence="2" id="KW-1185">Reference proteome</keyword>
<reference evidence="1" key="1">
    <citation type="submission" date="2019-04" db="EMBL/GenBank/DDBJ databases">
        <title>Microbes associate with the intestines of laboratory mice.</title>
        <authorList>
            <person name="Navarre W."/>
            <person name="Wong E."/>
            <person name="Huang K."/>
            <person name="Tropini C."/>
            <person name="Ng K."/>
            <person name="Yu B."/>
        </authorList>
    </citation>
    <scope>NUCLEOTIDE SEQUENCE</scope>
    <source>
        <strain evidence="1">NM01_1-7b</strain>
    </source>
</reference>